<evidence type="ECO:0000256" key="1">
    <source>
        <dbReference type="SAM" id="MobiDB-lite"/>
    </source>
</evidence>
<keyword evidence="3" id="KW-1185">Reference proteome</keyword>
<dbReference type="AlphaFoldDB" id="A0AAV7GFP0"/>
<evidence type="ECO:0000313" key="3">
    <source>
        <dbReference type="Proteomes" id="UP000775213"/>
    </source>
</evidence>
<proteinExistence type="predicted"/>
<feature type="compositionally biased region" description="Pro residues" evidence="1">
    <location>
        <begin position="63"/>
        <end position="73"/>
    </location>
</feature>
<feature type="region of interest" description="Disordered" evidence="1">
    <location>
        <begin position="355"/>
        <end position="405"/>
    </location>
</feature>
<organism evidence="2 3">
    <name type="scientific">Dendrobium chrysotoxum</name>
    <name type="common">Orchid</name>
    <dbReference type="NCBI Taxonomy" id="161865"/>
    <lineage>
        <taxon>Eukaryota</taxon>
        <taxon>Viridiplantae</taxon>
        <taxon>Streptophyta</taxon>
        <taxon>Embryophyta</taxon>
        <taxon>Tracheophyta</taxon>
        <taxon>Spermatophyta</taxon>
        <taxon>Magnoliopsida</taxon>
        <taxon>Liliopsida</taxon>
        <taxon>Asparagales</taxon>
        <taxon>Orchidaceae</taxon>
        <taxon>Epidendroideae</taxon>
        <taxon>Malaxideae</taxon>
        <taxon>Dendrobiinae</taxon>
        <taxon>Dendrobium</taxon>
    </lineage>
</organism>
<comment type="caution">
    <text evidence="2">The sequence shown here is derived from an EMBL/GenBank/DDBJ whole genome shotgun (WGS) entry which is preliminary data.</text>
</comment>
<gene>
    <name evidence="2" type="ORF">IEQ34_016477</name>
</gene>
<feature type="region of interest" description="Disordered" evidence="1">
    <location>
        <begin position="132"/>
        <end position="173"/>
    </location>
</feature>
<dbReference type="Proteomes" id="UP000775213">
    <property type="component" value="Unassembled WGS sequence"/>
</dbReference>
<reference evidence="2 3" key="1">
    <citation type="journal article" date="2021" name="Hortic Res">
        <title>Chromosome-scale assembly of the Dendrobium chrysotoxum genome enhances the understanding of orchid evolution.</title>
        <authorList>
            <person name="Zhang Y."/>
            <person name="Zhang G.Q."/>
            <person name="Zhang D."/>
            <person name="Liu X.D."/>
            <person name="Xu X.Y."/>
            <person name="Sun W.H."/>
            <person name="Yu X."/>
            <person name="Zhu X."/>
            <person name="Wang Z.W."/>
            <person name="Zhao X."/>
            <person name="Zhong W.Y."/>
            <person name="Chen H."/>
            <person name="Yin W.L."/>
            <person name="Huang T."/>
            <person name="Niu S.C."/>
            <person name="Liu Z.J."/>
        </authorList>
    </citation>
    <scope>NUCLEOTIDE SEQUENCE [LARGE SCALE GENOMIC DNA]</scope>
    <source>
        <strain evidence="2">Lindl</strain>
    </source>
</reference>
<sequence length="473" mass="52249">MSCPRLPAPAPADRAPALGCPCPAKGCPHTPANAHACPLADAPACSQTRQLAIVYAHQQPAAHRPPSPQPAVPPSRRRQSSTVSSLVNPKTQRVSVCIVRLGQCRLRRPLLGSVRLRQHRLCRLRSSAAASTSPINLRPKHSSSASRLPKQDEAVDSAGDQTSGGIHRESHPKPIPILHVGLEPYALDRNFNFPSIVMQTSRRAAGVRTRARLAVKLEIVEPWVISFALGERVEPRWYKLEPYVLPLLLKSSPVPHMLNRGAAVDAAANKERRIRRRKAMAVLLITGGSGTKRVKSSNNVSSSSILLVSITLTLITSTKKCFHIHGFALSWFQGSKGEAPLAGFNLPDQVVGLRGSAPAGAAPRTNSSYKRSSNKRKNGNVGEAQKSQKNQDLPPHPPLQNHEYKPEKENTLLETLRVNIHMAIQNEDNVKWPNSLKPNTRNQDYYYHFHRNWGYMTKAYGELKEEIERLIQQ</sequence>
<name>A0AAV7GFP0_DENCH</name>
<evidence type="ECO:0000313" key="2">
    <source>
        <dbReference type="EMBL" id="KAH0454553.1"/>
    </source>
</evidence>
<feature type="region of interest" description="Disordered" evidence="1">
    <location>
        <begin position="58"/>
        <end position="87"/>
    </location>
</feature>
<dbReference type="EMBL" id="JAGFBR010000015">
    <property type="protein sequence ID" value="KAH0454553.1"/>
    <property type="molecule type" value="Genomic_DNA"/>
</dbReference>
<accession>A0AAV7GFP0</accession>
<protein>
    <submittedName>
        <fullName evidence="2">Uncharacterized protein</fullName>
    </submittedName>
</protein>